<reference evidence="1" key="1">
    <citation type="submission" date="2018-04" db="EMBL/GenBank/DDBJ databases">
        <title>Transcriptome assembly of Sipha flava.</title>
        <authorList>
            <person name="Scully E.D."/>
            <person name="Geib S.M."/>
            <person name="Palmer N.A."/>
            <person name="Koch K."/>
            <person name="Bradshaw J."/>
            <person name="Heng-Moss T."/>
            <person name="Sarath G."/>
        </authorList>
    </citation>
    <scope>NUCLEOTIDE SEQUENCE</scope>
</reference>
<dbReference type="InterPro" id="IPR010036">
    <property type="entry name" value="MDP_1_eu_arc"/>
</dbReference>
<reference evidence="3" key="2">
    <citation type="submission" date="2025-04" db="UniProtKB">
        <authorList>
            <consortium name="RefSeq"/>
        </authorList>
    </citation>
    <scope>IDENTIFICATION</scope>
    <source>
        <tissue evidence="3">Whole body</tissue>
    </source>
</reference>
<proteinExistence type="predicted"/>
<dbReference type="EMBL" id="GGMS01004762">
    <property type="protein sequence ID" value="MBY73965.1"/>
    <property type="molecule type" value="Transcribed_RNA"/>
</dbReference>
<dbReference type="GO" id="GO:0003993">
    <property type="term" value="F:acid phosphatase activity"/>
    <property type="evidence" value="ECO:0007669"/>
    <property type="project" value="TreeGrafter"/>
</dbReference>
<keyword evidence="2" id="KW-1185">Reference proteome</keyword>
<dbReference type="SFLD" id="SFLDG01129">
    <property type="entry name" value="C1.5:_HAD__Beta-PGM__Phosphata"/>
    <property type="match status" value="1"/>
</dbReference>
<organism evidence="1">
    <name type="scientific">Sipha flava</name>
    <name type="common">yellow sugarcane aphid</name>
    <dbReference type="NCBI Taxonomy" id="143950"/>
    <lineage>
        <taxon>Eukaryota</taxon>
        <taxon>Metazoa</taxon>
        <taxon>Ecdysozoa</taxon>
        <taxon>Arthropoda</taxon>
        <taxon>Hexapoda</taxon>
        <taxon>Insecta</taxon>
        <taxon>Pterygota</taxon>
        <taxon>Neoptera</taxon>
        <taxon>Paraneoptera</taxon>
        <taxon>Hemiptera</taxon>
        <taxon>Sternorrhyncha</taxon>
        <taxon>Aphidomorpha</taxon>
        <taxon>Aphidoidea</taxon>
        <taxon>Aphididae</taxon>
        <taxon>Sipha</taxon>
    </lineage>
</organism>
<evidence type="ECO:0000313" key="3">
    <source>
        <dbReference type="RefSeq" id="XP_025413986.1"/>
    </source>
</evidence>
<dbReference type="Gene3D" id="3.40.50.1000">
    <property type="entry name" value="HAD superfamily/HAD-like"/>
    <property type="match status" value="1"/>
</dbReference>
<dbReference type="InterPro" id="IPR010033">
    <property type="entry name" value="HAD_SF_ppase_IIIC"/>
</dbReference>
<dbReference type="Pfam" id="PF12689">
    <property type="entry name" value="Acid_PPase"/>
    <property type="match status" value="1"/>
</dbReference>
<gene>
    <name evidence="1" type="primary">MDP1_1</name>
    <name evidence="3" type="synonym">LOC112686078</name>
    <name evidence="1" type="ORF">g.100126</name>
</gene>
<dbReference type="RefSeq" id="XP_025413986.1">
    <property type="nucleotide sequence ID" value="XM_025558201.1"/>
</dbReference>
<sequence length="199" mass="23464">MDMDMDMDTDTDTDTDTDMEPLLDTLTHVPKLVIFDLDYTLWPFWVDSFPQPIQFQKDSSGKVIDYRGREVKPYCDSHNILLFLQSHNITCGVASRTEEKVAAEQLITLFGWDKFFKYKEMFFVDSKISHFDNIRTKSEIDLEDMLFFDDEPRNIYEVQRFGVVAYLVEDGITMRNFIEGMIKFSDKKTEYLASMEKNM</sequence>
<dbReference type="InterPro" id="IPR036412">
    <property type="entry name" value="HAD-like_sf"/>
</dbReference>
<evidence type="ECO:0000313" key="2">
    <source>
        <dbReference type="Proteomes" id="UP000694846"/>
    </source>
</evidence>
<evidence type="ECO:0000313" key="1">
    <source>
        <dbReference type="EMBL" id="MBY73965.1"/>
    </source>
</evidence>
<dbReference type="InterPro" id="IPR023214">
    <property type="entry name" value="HAD_sf"/>
</dbReference>
<name>A0A2S2Q8A7_9HEMI</name>
<dbReference type="NCBIfam" id="TIGR01681">
    <property type="entry name" value="HAD-SF-IIIC"/>
    <property type="match status" value="1"/>
</dbReference>
<protein>
    <submittedName>
        <fullName evidence="1 3">Magnesium-dependent phosphatase 1</fullName>
    </submittedName>
</protein>
<dbReference type="SFLD" id="SFLDG01131">
    <property type="entry name" value="C1.5.2:_MDP_Like"/>
    <property type="match status" value="1"/>
</dbReference>
<dbReference type="OrthoDB" id="2865258at2759"/>
<dbReference type="NCBIfam" id="TIGR01685">
    <property type="entry name" value="MDP-1"/>
    <property type="match status" value="1"/>
</dbReference>
<dbReference type="AlphaFoldDB" id="A0A2S2Q8A7"/>
<dbReference type="Proteomes" id="UP000694846">
    <property type="component" value="Unplaced"/>
</dbReference>
<dbReference type="PANTHER" id="PTHR17901:SF14">
    <property type="entry name" value="MAGNESIUM-DEPENDENT PHOSPHATASE 1"/>
    <property type="match status" value="1"/>
</dbReference>
<dbReference type="PANTHER" id="PTHR17901">
    <property type="entry name" value="MAGNESIUM-DEPENDENT PHOSPHATASE 1 MDP1"/>
    <property type="match status" value="1"/>
</dbReference>
<dbReference type="SFLD" id="SFLDS00003">
    <property type="entry name" value="Haloacid_Dehalogenase"/>
    <property type="match status" value="1"/>
</dbReference>
<accession>A0A2S2Q8A7</accession>
<dbReference type="SUPFAM" id="SSF56784">
    <property type="entry name" value="HAD-like"/>
    <property type="match status" value="1"/>
</dbReference>